<keyword evidence="2" id="KW-0233">DNA recombination</keyword>
<dbReference type="Proteomes" id="UP001055039">
    <property type="component" value="Unassembled WGS sequence"/>
</dbReference>
<dbReference type="InterPro" id="IPR010998">
    <property type="entry name" value="Integrase_recombinase_N"/>
</dbReference>
<name>A0ABQ4UAQ7_9HYPH</name>
<evidence type="ECO:0000313" key="5">
    <source>
        <dbReference type="Proteomes" id="UP001055039"/>
    </source>
</evidence>
<feature type="domain" description="Tyr recombinase" evidence="3">
    <location>
        <begin position="242"/>
        <end position="412"/>
    </location>
</feature>
<evidence type="ECO:0000313" key="4">
    <source>
        <dbReference type="EMBL" id="GJE63255.1"/>
    </source>
</evidence>
<dbReference type="InterPro" id="IPR002104">
    <property type="entry name" value="Integrase_catalytic"/>
</dbReference>
<evidence type="ECO:0000256" key="2">
    <source>
        <dbReference type="ARBA" id="ARBA00023172"/>
    </source>
</evidence>
<dbReference type="Gene3D" id="1.10.150.130">
    <property type="match status" value="1"/>
</dbReference>
<sequence>MRCRSHDYLYQRAESRFWWLRLQYPKAMGRRPLQKSLGTADRSEAGIKALPLIQQHKLDLWEFRNRKDERFKLTATRKWPLGESMLEDGTRIISTEWSALFIKDGALMKEERDQWHVNLDARFDSEPYEQAAEKEAATPKPKATDSDLALLDEYLRYKGHETTGSYAAEARSTWAEFKVFTGGKPIKDCDRTDGRAYVDFLRSKDLKTATVVKRVNFLAAPINHANETGDLKGNPFFKVVDHKDDKLERLCFDADDMALANAQMLPKLGKDERLMWLILAATGMRHSEAFAIREEFREDGIRYVRVGKKTDSSKRRVPLPDCLLPHLPTKITGPLFEDPNLKNISKNLLRAVRRVVTKDKRKVVYSLRHRVHTRLREIECPIDVQKEIVGHENGDHGNYGKFSIALLKRWIDEINY</sequence>
<organism evidence="4 5">
    <name type="scientific">Methylorubrum aminovorans</name>
    <dbReference type="NCBI Taxonomy" id="269069"/>
    <lineage>
        <taxon>Bacteria</taxon>
        <taxon>Pseudomonadati</taxon>
        <taxon>Pseudomonadota</taxon>
        <taxon>Alphaproteobacteria</taxon>
        <taxon>Hyphomicrobiales</taxon>
        <taxon>Methylobacteriaceae</taxon>
        <taxon>Methylorubrum</taxon>
    </lineage>
</organism>
<protein>
    <recommendedName>
        <fullName evidence="3">Tyr recombinase domain-containing protein</fullName>
    </recommendedName>
</protein>
<reference evidence="4" key="2">
    <citation type="submission" date="2021-08" db="EMBL/GenBank/DDBJ databases">
        <authorList>
            <person name="Tani A."/>
            <person name="Ola A."/>
            <person name="Ogura Y."/>
            <person name="Katsura K."/>
            <person name="Hayashi T."/>
        </authorList>
    </citation>
    <scope>NUCLEOTIDE SEQUENCE</scope>
    <source>
        <strain evidence="4">NBRC 15686</strain>
    </source>
</reference>
<dbReference type="SUPFAM" id="SSF56349">
    <property type="entry name" value="DNA breaking-rejoining enzymes"/>
    <property type="match status" value="1"/>
</dbReference>
<dbReference type="PROSITE" id="PS51898">
    <property type="entry name" value="TYR_RECOMBINASE"/>
    <property type="match status" value="1"/>
</dbReference>
<accession>A0ABQ4UAQ7</accession>
<keyword evidence="5" id="KW-1185">Reference proteome</keyword>
<dbReference type="Gene3D" id="1.10.443.10">
    <property type="entry name" value="Intergrase catalytic core"/>
    <property type="match status" value="1"/>
</dbReference>
<evidence type="ECO:0000259" key="3">
    <source>
        <dbReference type="PROSITE" id="PS51898"/>
    </source>
</evidence>
<proteinExistence type="predicted"/>
<dbReference type="InterPro" id="IPR013762">
    <property type="entry name" value="Integrase-like_cat_sf"/>
</dbReference>
<gene>
    <name evidence="4" type="ORF">LNAOJCKE_0449</name>
</gene>
<evidence type="ECO:0000256" key="1">
    <source>
        <dbReference type="ARBA" id="ARBA00023125"/>
    </source>
</evidence>
<dbReference type="InterPro" id="IPR011010">
    <property type="entry name" value="DNA_brk_join_enz"/>
</dbReference>
<comment type="caution">
    <text evidence="4">The sequence shown here is derived from an EMBL/GenBank/DDBJ whole genome shotgun (WGS) entry which is preliminary data.</text>
</comment>
<dbReference type="EMBL" id="BPRC01000001">
    <property type="protein sequence ID" value="GJE63255.1"/>
    <property type="molecule type" value="Genomic_DNA"/>
</dbReference>
<keyword evidence="1" id="KW-0238">DNA-binding</keyword>
<reference evidence="4" key="1">
    <citation type="journal article" date="2021" name="Front. Microbiol.">
        <title>Comprehensive Comparative Genomics and Phenotyping of Methylobacterium Species.</title>
        <authorList>
            <person name="Alessa O."/>
            <person name="Ogura Y."/>
            <person name="Fujitani Y."/>
            <person name="Takami H."/>
            <person name="Hayashi T."/>
            <person name="Sahin N."/>
            <person name="Tani A."/>
        </authorList>
    </citation>
    <scope>NUCLEOTIDE SEQUENCE</scope>
    <source>
        <strain evidence="4">NBRC 15686</strain>
    </source>
</reference>